<dbReference type="Proteomes" id="UP000281474">
    <property type="component" value="Unassembled WGS sequence"/>
</dbReference>
<keyword evidence="2" id="KW-1185">Reference proteome</keyword>
<evidence type="ECO:0000313" key="1">
    <source>
        <dbReference type="EMBL" id="RLV59809.1"/>
    </source>
</evidence>
<organism evidence="1 2">
    <name type="scientific">Parashewanella curva</name>
    <dbReference type="NCBI Taxonomy" id="2338552"/>
    <lineage>
        <taxon>Bacteria</taxon>
        <taxon>Pseudomonadati</taxon>
        <taxon>Pseudomonadota</taxon>
        <taxon>Gammaproteobacteria</taxon>
        <taxon>Alteromonadales</taxon>
        <taxon>Shewanellaceae</taxon>
        <taxon>Parashewanella</taxon>
    </lineage>
</organism>
<comment type="caution">
    <text evidence="1">The sequence shown here is derived from an EMBL/GenBank/DDBJ whole genome shotgun (WGS) entry which is preliminary data.</text>
</comment>
<name>A0A3L8PYB5_9GAMM</name>
<accession>A0A3L8PYB5</accession>
<dbReference type="AlphaFoldDB" id="A0A3L8PYB5"/>
<protein>
    <submittedName>
        <fullName evidence="1">Uncharacterized protein</fullName>
    </submittedName>
</protein>
<evidence type="ECO:0000313" key="2">
    <source>
        <dbReference type="Proteomes" id="UP000281474"/>
    </source>
</evidence>
<gene>
    <name evidence="1" type="ORF">D5018_10055</name>
</gene>
<dbReference type="EMBL" id="QZEI01000026">
    <property type="protein sequence ID" value="RLV59809.1"/>
    <property type="molecule type" value="Genomic_DNA"/>
</dbReference>
<dbReference type="RefSeq" id="WP_121838872.1">
    <property type="nucleotide sequence ID" value="NZ_ML014775.1"/>
</dbReference>
<dbReference type="OrthoDB" id="9813630at2"/>
<proteinExistence type="predicted"/>
<reference evidence="1 2" key="1">
    <citation type="submission" date="2018-09" db="EMBL/GenBank/DDBJ databases">
        <title>Phylogeny of the Shewanellaceae, and recommendation for two new genera, Pseudoshewanella and Parashewanella.</title>
        <authorList>
            <person name="Wang G."/>
        </authorList>
    </citation>
    <scope>NUCLEOTIDE SEQUENCE [LARGE SCALE GENOMIC DNA]</scope>
    <source>
        <strain evidence="1 2">C51</strain>
    </source>
</reference>
<sequence>MATAKVSSSSLPQRVFRNDRVQAYSAHESLKDPAKRAKTFFNRLLFKFFNPICHPEARLVFIELIQESDPKRAIWYFLRLQQLADNNAQYLSFEPANDPNDSTSVSDSLSSHTDHMISCVFHVKPNPQFTGEKFFTVNAQFDHNFQDQVQEVFAEMEAELCVSKSYDSIPKGLKITDQTKLTALLTDLYKATTPHEVIRVLRNLNEVIEHFQFEIILLSSSKPSGKAQWQLKGVDRTPDKKRENKSYFEILPFMDAPEAVWKKEQKVSEFITNLKQARIIYPNKHSDVVTMIRSFTFTSDLQQKLWLKPKLVRALSGIEGANFRVLPHPLLTTPEGKTIQDQPMTLCIGEYQLTSDHETAVLAEKHVPQMFDSSISKANSPQLIRENPAIEKVDLALKNKRIAIRGISSVMGYLETLTSPDEDISMLVIAKDGLNSYLKSRDVEPAFSSRVITKNNIPHTVYECCIEGTDPIELVCCKGTEEDHLQRIQAQEKAEKEKALQITKRAQFIDDCINKLQDAAIAFHQSSPKAGHPLSLLEKEKIKEQCIRRIKEEGAAAEQKAYLQSLAKLVVYNPQKLTNHALQAIGEFTQCQHHSIHRLRTLEKQIELPAECIFQSDAEVEAMFENKDGVLRNLYDVGAQAAIKVLCSSASSMEQRLESINSIQTGKQQLSRKPEDITVVLTPKCHILPETEHSPECKQLFIVIEVIAHTLGLCTPLCIIPVLPDSAEHSWLTTNHPELAQHARLSQTVEKIYSAQQQLAKIQSEIKHIEHTLSHQEAELKLKQNAWKLANHDQIKASELTSKQLSEYWPKYQDQLTEIKDSQLTVEPICDAIVAKANQRHQEIFAPLANLNIDELKQENFYQLKQMAEEHIEQLRQTRALRIATLKEQGVDLKQLTVQWMSTTEKALLVKLSRVKIQLDKAEAQDSSEATLNAIKALYQQLVIAESKSNQVPKVIEEFKQLFNSTTQELQQISWITAESLISQITNTNDATLPTTYLDLTERFKQFKFMAQLLSHIEILHRCMKLGEEKLVLPQPWHNLKQLHLQILGTVLNITKLMKRHREAVEQDARLSTIETDSLAQKKTQLEKEKEYQIEQIELLKLQAESEAVKQNQSNTEQLVRLRNVLNQKVDKAVGHDLEFTPSDFYKQLGQEYDPILAPAYVV</sequence>